<keyword evidence="2" id="KW-0812">Transmembrane</keyword>
<dbReference type="AlphaFoldDB" id="A0AAD6YBI7"/>
<dbReference type="Gene3D" id="3.40.50.1820">
    <property type="entry name" value="alpha/beta hydrolase"/>
    <property type="match status" value="1"/>
</dbReference>
<name>A0AAD6YBI7_9AGAR</name>
<keyword evidence="2" id="KW-0472">Membrane</keyword>
<evidence type="ECO:0000256" key="1">
    <source>
        <dbReference type="ARBA" id="ARBA00022801"/>
    </source>
</evidence>
<dbReference type="GO" id="GO:0016787">
    <property type="term" value="F:hydrolase activity"/>
    <property type="evidence" value="ECO:0007669"/>
    <property type="project" value="UniProtKB-KW"/>
</dbReference>
<evidence type="ECO:0000313" key="5">
    <source>
        <dbReference type="Proteomes" id="UP001219525"/>
    </source>
</evidence>
<feature type="non-terminal residue" evidence="4">
    <location>
        <position position="341"/>
    </location>
</feature>
<dbReference type="Pfam" id="PF07859">
    <property type="entry name" value="Abhydrolase_3"/>
    <property type="match status" value="1"/>
</dbReference>
<dbReference type="InterPro" id="IPR013094">
    <property type="entry name" value="AB_hydrolase_3"/>
</dbReference>
<reference evidence="4" key="1">
    <citation type="submission" date="2023-03" db="EMBL/GenBank/DDBJ databases">
        <title>Massive genome expansion in bonnet fungi (Mycena s.s.) driven by repeated elements and novel gene families across ecological guilds.</title>
        <authorList>
            <consortium name="Lawrence Berkeley National Laboratory"/>
            <person name="Harder C.B."/>
            <person name="Miyauchi S."/>
            <person name="Viragh M."/>
            <person name="Kuo A."/>
            <person name="Thoen E."/>
            <person name="Andreopoulos B."/>
            <person name="Lu D."/>
            <person name="Skrede I."/>
            <person name="Drula E."/>
            <person name="Henrissat B."/>
            <person name="Morin E."/>
            <person name="Kohler A."/>
            <person name="Barry K."/>
            <person name="LaButti K."/>
            <person name="Morin E."/>
            <person name="Salamov A."/>
            <person name="Lipzen A."/>
            <person name="Mereny Z."/>
            <person name="Hegedus B."/>
            <person name="Baldrian P."/>
            <person name="Stursova M."/>
            <person name="Weitz H."/>
            <person name="Taylor A."/>
            <person name="Grigoriev I.V."/>
            <person name="Nagy L.G."/>
            <person name="Martin F."/>
            <person name="Kauserud H."/>
        </authorList>
    </citation>
    <scope>NUCLEOTIDE SEQUENCE</scope>
    <source>
        <strain evidence="4">9144</strain>
    </source>
</reference>
<keyword evidence="1 4" id="KW-0378">Hydrolase</keyword>
<dbReference type="InterPro" id="IPR029058">
    <property type="entry name" value="AB_hydrolase_fold"/>
</dbReference>
<evidence type="ECO:0000256" key="2">
    <source>
        <dbReference type="SAM" id="Phobius"/>
    </source>
</evidence>
<keyword evidence="2" id="KW-1133">Transmembrane helix</keyword>
<proteinExistence type="predicted"/>
<dbReference type="InterPro" id="IPR050300">
    <property type="entry name" value="GDXG_lipolytic_enzyme"/>
</dbReference>
<feature type="transmembrane region" description="Helical" evidence="2">
    <location>
        <begin position="12"/>
        <end position="32"/>
    </location>
</feature>
<dbReference type="EMBL" id="JARJCW010000029">
    <property type="protein sequence ID" value="KAJ7210018.1"/>
    <property type="molecule type" value="Genomic_DNA"/>
</dbReference>
<dbReference type="SUPFAM" id="SSF53474">
    <property type="entry name" value="alpha/beta-Hydrolases"/>
    <property type="match status" value="1"/>
</dbReference>
<feature type="non-terminal residue" evidence="4">
    <location>
        <position position="1"/>
    </location>
</feature>
<evidence type="ECO:0000259" key="3">
    <source>
        <dbReference type="Pfam" id="PF07859"/>
    </source>
</evidence>
<dbReference type="PANTHER" id="PTHR48081">
    <property type="entry name" value="AB HYDROLASE SUPERFAMILY PROTEIN C4A8.06C"/>
    <property type="match status" value="1"/>
</dbReference>
<dbReference type="Proteomes" id="UP001219525">
    <property type="component" value="Unassembled WGS sequence"/>
</dbReference>
<accession>A0AAD6YBI7</accession>
<comment type="caution">
    <text evidence="4">The sequence shown here is derived from an EMBL/GenBank/DDBJ whole genome shotgun (WGS) entry which is preliminary data.</text>
</comment>
<keyword evidence="5" id="KW-1185">Reference proteome</keyword>
<protein>
    <submittedName>
        <fullName evidence="4">Alpha/Beta hydrolase protein</fullName>
    </submittedName>
</protein>
<gene>
    <name evidence="4" type="ORF">GGX14DRAFT_626281</name>
</gene>
<dbReference type="PANTHER" id="PTHR48081:SF31">
    <property type="entry name" value="STERYL ACETYL HYDROLASE MUG81-RELATED"/>
    <property type="match status" value="1"/>
</dbReference>
<evidence type="ECO:0000313" key="4">
    <source>
        <dbReference type="EMBL" id="KAJ7210018.1"/>
    </source>
</evidence>
<feature type="domain" description="Alpha/beta hydrolase fold-3" evidence="3">
    <location>
        <begin position="126"/>
        <end position="341"/>
    </location>
</feature>
<organism evidence="4 5">
    <name type="scientific">Mycena pura</name>
    <dbReference type="NCBI Taxonomy" id="153505"/>
    <lineage>
        <taxon>Eukaryota</taxon>
        <taxon>Fungi</taxon>
        <taxon>Dikarya</taxon>
        <taxon>Basidiomycota</taxon>
        <taxon>Agaricomycotina</taxon>
        <taxon>Agaricomycetes</taxon>
        <taxon>Agaricomycetidae</taxon>
        <taxon>Agaricales</taxon>
        <taxon>Marasmiineae</taxon>
        <taxon>Mycenaceae</taxon>
        <taxon>Mycena</taxon>
    </lineage>
</organism>
<sequence length="341" mass="37629">LRRQPLKGIYITLRLLALIPLVPAWAIASVFLRPRPSWIFAECVVIRIIRWVMPLNVQCGLSPQSTDKTREVPQEELKETSFVWLEPVPDSLIVGIAADDRVKPVRIPGYIWPKNANLKTDGLVGLFIHGGGYMMGNGSESFEETSESIPHWFDSLTGSADVAPLDYRLSGETCHPAQLLDALAAYSHLVETVRIHPAKIVVFGACAGGHLVLLLLRYLYEEKVLPMPAAVMLFSPWVDMVIDKEIQSGLAAERPNTSVDLLATSFAVNLQFLGHSPPNLVSTPYFSANRAPPNSYKGYPSVFVSVGAAEAFRRECEQLVELMRTDGVNVELDVQADAVHD</sequence>